<evidence type="ECO:0000313" key="2">
    <source>
        <dbReference type="EMBL" id="KZT41295.1"/>
    </source>
</evidence>
<dbReference type="Proteomes" id="UP000076798">
    <property type="component" value="Unassembled WGS sequence"/>
</dbReference>
<dbReference type="SUPFAM" id="SSF56112">
    <property type="entry name" value="Protein kinase-like (PK-like)"/>
    <property type="match status" value="1"/>
</dbReference>
<keyword evidence="3" id="KW-1185">Reference proteome</keyword>
<accession>A0A166G4D6</accession>
<organism evidence="2 3">
    <name type="scientific">Sistotremastrum suecicum HHB10207 ss-3</name>
    <dbReference type="NCBI Taxonomy" id="1314776"/>
    <lineage>
        <taxon>Eukaryota</taxon>
        <taxon>Fungi</taxon>
        <taxon>Dikarya</taxon>
        <taxon>Basidiomycota</taxon>
        <taxon>Agaricomycotina</taxon>
        <taxon>Agaricomycetes</taxon>
        <taxon>Sistotremastrales</taxon>
        <taxon>Sistotremastraceae</taxon>
        <taxon>Sistotremastrum</taxon>
    </lineage>
</organism>
<protein>
    <recommendedName>
        <fullName evidence="1">Fungal-type protein kinase domain-containing protein</fullName>
    </recommendedName>
</protein>
<dbReference type="Pfam" id="PF17667">
    <property type="entry name" value="Pkinase_fungal"/>
    <property type="match status" value="1"/>
</dbReference>
<name>A0A166G4D6_9AGAM</name>
<dbReference type="PANTHER" id="PTHR38248:SF2">
    <property type="entry name" value="FUNK1 11"/>
    <property type="match status" value="1"/>
</dbReference>
<evidence type="ECO:0000259" key="1">
    <source>
        <dbReference type="Pfam" id="PF17667"/>
    </source>
</evidence>
<dbReference type="STRING" id="1314776.A0A166G4D6"/>
<dbReference type="AlphaFoldDB" id="A0A166G4D6"/>
<dbReference type="PANTHER" id="PTHR38248">
    <property type="entry name" value="FUNK1 6"/>
    <property type="match status" value="1"/>
</dbReference>
<reference evidence="2 3" key="1">
    <citation type="journal article" date="2016" name="Mol. Biol. Evol.">
        <title>Comparative Genomics of Early-Diverging Mushroom-Forming Fungi Provides Insights into the Origins of Lignocellulose Decay Capabilities.</title>
        <authorList>
            <person name="Nagy L.G."/>
            <person name="Riley R."/>
            <person name="Tritt A."/>
            <person name="Adam C."/>
            <person name="Daum C."/>
            <person name="Floudas D."/>
            <person name="Sun H."/>
            <person name="Yadav J.S."/>
            <person name="Pangilinan J."/>
            <person name="Larsson K.H."/>
            <person name="Matsuura K."/>
            <person name="Barry K."/>
            <person name="Labutti K."/>
            <person name="Kuo R."/>
            <person name="Ohm R.A."/>
            <person name="Bhattacharya S.S."/>
            <person name="Shirouzu T."/>
            <person name="Yoshinaga Y."/>
            <person name="Martin F.M."/>
            <person name="Grigoriev I.V."/>
            <person name="Hibbett D.S."/>
        </authorList>
    </citation>
    <scope>NUCLEOTIDE SEQUENCE [LARGE SCALE GENOMIC DNA]</scope>
    <source>
        <strain evidence="2 3">HHB10207 ss-3</strain>
    </source>
</reference>
<dbReference type="OrthoDB" id="2747778at2759"/>
<gene>
    <name evidence="2" type="ORF">SISSUDRAFT_1043135</name>
</gene>
<evidence type="ECO:0000313" key="3">
    <source>
        <dbReference type="Proteomes" id="UP000076798"/>
    </source>
</evidence>
<dbReference type="EMBL" id="KV428023">
    <property type="protein sequence ID" value="KZT41295.1"/>
    <property type="molecule type" value="Genomic_DNA"/>
</dbReference>
<sequence>MQDLGANHCEAAYVAEPETLSGVLSRRMDTPPLSSVDLLEDWFSTSTRDDLCLNSELTQVRNELWGSVARSEALLTTVSNMARLTTPHIQTLLDQYYDPILPRWKNWPEGDGASMLAFLLEIASHVAMLDEQSNSIFILDAKTFSSKEAGEHLSSEINPFIYAYASETMPKMLYTCGFAAKRVFASRLDLTLLPAVVVAEELAYFVHFDKAGAVSIPPVHMNKEPHRFITLIMGYVKWTMSSRDSTISVTPDGIAAVSGPSTKEFEGHLILEKTLYDTGLIKGRCARVFLTYDIKLPDVALILKDWWRHAEGPDEGNILRQVSGLFGLPQYVHHWTVTSEDSQQVTALLGCDLALCPIFSEGDHLSREQRIHSRMLVRTVGNHLLTYRSNPRKVLAAIHDAILGHWGLYTAGYLHNDVSYGNILVLEDPISASYYHNSSQLPVSPLNSQCHGFLNDLDMSRPTNEIQADGRLLESAGGDALGSMQYLGYQKLTPLTHRRSVVKDDLESFFWVLVCTAFWTPDPDPAPESWKESIEHTIKIALFPKQGLPGKSLFGTQKLGLLNWMQDITGYWRFYDSTSELYRDIIERWAKYFVTHDLYSVEEEYSNVLRILRECLDSCSV</sequence>
<proteinExistence type="predicted"/>
<dbReference type="InterPro" id="IPR040976">
    <property type="entry name" value="Pkinase_fungal"/>
</dbReference>
<feature type="domain" description="Fungal-type protein kinase" evidence="1">
    <location>
        <begin position="177"/>
        <end position="514"/>
    </location>
</feature>
<dbReference type="InterPro" id="IPR011009">
    <property type="entry name" value="Kinase-like_dom_sf"/>
</dbReference>